<evidence type="ECO:0008006" key="5">
    <source>
        <dbReference type="Google" id="ProtNLM"/>
    </source>
</evidence>
<feature type="compositionally biased region" description="Basic and acidic residues" evidence="1">
    <location>
        <begin position="89"/>
        <end position="104"/>
    </location>
</feature>
<keyword evidence="2" id="KW-0732">Signal</keyword>
<comment type="caution">
    <text evidence="3">The sequence shown here is derived from an EMBL/GenBank/DDBJ whole genome shotgun (WGS) entry which is preliminary data.</text>
</comment>
<sequence>MDTVRLLIGLWLVTCHGYHTESKWWSGTQPFGVHENSRSMYSASGHQACMPLLSLTHYWTGHLHTRGGAHHLCGDRECVLEAREWERGGVAEEKEEMGNEDKGLPSRTGPKGGNYDDVVLKTNS</sequence>
<feature type="signal peptide" evidence="2">
    <location>
        <begin position="1"/>
        <end position="17"/>
    </location>
</feature>
<gene>
    <name evidence="3" type="ORF">RRG08_047414</name>
</gene>
<proteinExistence type="predicted"/>
<name>A0AAE0YU09_9GAST</name>
<evidence type="ECO:0000313" key="4">
    <source>
        <dbReference type="Proteomes" id="UP001283361"/>
    </source>
</evidence>
<organism evidence="3 4">
    <name type="scientific">Elysia crispata</name>
    <name type="common">lettuce slug</name>
    <dbReference type="NCBI Taxonomy" id="231223"/>
    <lineage>
        <taxon>Eukaryota</taxon>
        <taxon>Metazoa</taxon>
        <taxon>Spiralia</taxon>
        <taxon>Lophotrochozoa</taxon>
        <taxon>Mollusca</taxon>
        <taxon>Gastropoda</taxon>
        <taxon>Heterobranchia</taxon>
        <taxon>Euthyneura</taxon>
        <taxon>Panpulmonata</taxon>
        <taxon>Sacoglossa</taxon>
        <taxon>Placobranchoidea</taxon>
        <taxon>Plakobranchidae</taxon>
        <taxon>Elysia</taxon>
    </lineage>
</organism>
<feature type="chain" id="PRO_5042152688" description="Secreted protein" evidence="2">
    <location>
        <begin position="18"/>
        <end position="124"/>
    </location>
</feature>
<dbReference type="Proteomes" id="UP001283361">
    <property type="component" value="Unassembled WGS sequence"/>
</dbReference>
<dbReference type="EMBL" id="JAWDGP010005399">
    <property type="protein sequence ID" value="KAK3757223.1"/>
    <property type="molecule type" value="Genomic_DNA"/>
</dbReference>
<evidence type="ECO:0000313" key="3">
    <source>
        <dbReference type="EMBL" id="KAK3757223.1"/>
    </source>
</evidence>
<evidence type="ECO:0000256" key="1">
    <source>
        <dbReference type="SAM" id="MobiDB-lite"/>
    </source>
</evidence>
<evidence type="ECO:0000256" key="2">
    <source>
        <dbReference type="SAM" id="SignalP"/>
    </source>
</evidence>
<feature type="region of interest" description="Disordered" evidence="1">
    <location>
        <begin position="89"/>
        <end position="124"/>
    </location>
</feature>
<protein>
    <recommendedName>
        <fullName evidence="5">Secreted protein</fullName>
    </recommendedName>
</protein>
<keyword evidence="4" id="KW-1185">Reference proteome</keyword>
<accession>A0AAE0YU09</accession>
<dbReference type="AlphaFoldDB" id="A0AAE0YU09"/>
<reference evidence="3" key="1">
    <citation type="journal article" date="2023" name="G3 (Bethesda)">
        <title>A reference genome for the long-term kleptoplast-retaining sea slug Elysia crispata morphotype clarki.</title>
        <authorList>
            <person name="Eastman K.E."/>
            <person name="Pendleton A.L."/>
            <person name="Shaikh M.A."/>
            <person name="Suttiyut T."/>
            <person name="Ogas R."/>
            <person name="Tomko P."/>
            <person name="Gavelis G."/>
            <person name="Widhalm J.R."/>
            <person name="Wisecaver J.H."/>
        </authorList>
    </citation>
    <scope>NUCLEOTIDE SEQUENCE</scope>
    <source>
        <strain evidence="3">ECLA1</strain>
    </source>
</reference>